<evidence type="ECO:0000256" key="2">
    <source>
        <dbReference type="ARBA" id="ARBA00006484"/>
    </source>
</evidence>
<keyword evidence="5" id="KW-1185">Reference proteome</keyword>
<feature type="non-terminal residue" evidence="4">
    <location>
        <position position="115"/>
    </location>
</feature>
<feature type="non-terminal residue" evidence="4">
    <location>
        <position position="1"/>
    </location>
</feature>
<dbReference type="InterPro" id="IPR002347">
    <property type="entry name" value="SDR_fam"/>
</dbReference>
<name>A0ABY7G8R7_MYAAR</name>
<dbReference type="PRINTS" id="PR00081">
    <property type="entry name" value="GDHRDH"/>
</dbReference>
<comment type="pathway">
    <text evidence="1">Lipid metabolism; fatty acid biosynthesis.</text>
</comment>
<dbReference type="PANTHER" id="PTHR42760">
    <property type="entry name" value="SHORT-CHAIN DEHYDROGENASES/REDUCTASES FAMILY MEMBER"/>
    <property type="match status" value="1"/>
</dbReference>
<evidence type="ECO:0000313" key="5">
    <source>
        <dbReference type="Proteomes" id="UP001164746"/>
    </source>
</evidence>
<dbReference type="Pfam" id="PF13561">
    <property type="entry name" value="adh_short_C2"/>
    <property type="match status" value="1"/>
</dbReference>
<dbReference type="InterPro" id="IPR036291">
    <property type="entry name" value="NAD(P)-bd_dom_sf"/>
</dbReference>
<evidence type="ECO:0000313" key="4">
    <source>
        <dbReference type="EMBL" id="WAR30510.1"/>
    </source>
</evidence>
<dbReference type="SUPFAM" id="SSF51735">
    <property type="entry name" value="NAD(P)-binding Rossmann-fold domains"/>
    <property type="match status" value="1"/>
</dbReference>
<organism evidence="4 5">
    <name type="scientific">Mya arenaria</name>
    <name type="common">Soft-shell clam</name>
    <dbReference type="NCBI Taxonomy" id="6604"/>
    <lineage>
        <taxon>Eukaryota</taxon>
        <taxon>Metazoa</taxon>
        <taxon>Spiralia</taxon>
        <taxon>Lophotrochozoa</taxon>
        <taxon>Mollusca</taxon>
        <taxon>Bivalvia</taxon>
        <taxon>Autobranchia</taxon>
        <taxon>Heteroconchia</taxon>
        <taxon>Euheterodonta</taxon>
        <taxon>Imparidentia</taxon>
        <taxon>Neoheterodontei</taxon>
        <taxon>Myida</taxon>
        <taxon>Myoidea</taxon>
        <taxon>Myidae</taxon>
        <taxon>Mya</taxon>
    </lineage>
</organism>
<dbReference type="Gene3D" id="3.40.50.720">
    <property type="entry name" value="NAD(P)-binding Rossmann-like Domain"/>
    <property type="match status" value="1"/>
</dbReference>
<proteinExistence type="inferred from homology"/>
<gene>
    <name evidence="4" type="ORF">MAR_033052</name>
</gene>
<comment type="similarity">
    <text evidence="2">Belongs to the short-chain dehydrogenases/reductases (SDR) family.</text>
</comment>
<dbReference type="Proteomes" id="UP001164746">
    <property type="component" value="Chromosome 17"/>
</dbReference>
<dbReference type="PANTHER" id="PTHR42760:SF83">
    <property type="entry name" value="(3R)-3-HYDROXYACYL-COA DEHYDROGENASE"/>
    <property type="match status" value="1"/>
</dbReference>
<evidence type="ECO:0000256" key="1">
    <source>
        <dbReference type="ARBA" id="ARBA00005194"/>
    </source>
</evidence>
<accession>A0ABY7G8R7</accession>
<keyword evidence="3" id="KW-0560">Oxidoreductase</keyword>
<evidence type="ECO:0000256" key="3">
    <source>
        <dbReference type="ARBA" id="ARBA00023002"/>
    </source>
</evidence>
<sequence>FSATESAQVCQNPRLQALQQIALYGGTFLVNQTLARALVSEGITGASIVNIASIVGKAGVIGLTKTAAMELGRKGIRVNAVLPGFTETPMTDVVPGKVKATVTSLIPLNIMGQSE</sequence>
<reference evidence="4" key="1">
    <citation type="submission" date="2022-11" db="EMBL/GenBank/DDBJ databases">
        <title>Centuries of genome instability and evolution in soft-shell clam transmissible cancer (bioRxiv).</title>
        <authorList>
            <person name="Hart S.F.M."/>
            <person name="Yonemitsu M.A."/>
            <person name="Giersch R.M."/>
            <person name="Beal B.F."/>
            <person name="Arriagada G."/>
            <person name="Davis B.W."/>
            <person name="Ostrander E.A."/>
            <person name="Goff S.P."/>
            <person name="Metzger M.J."/>
        </authorList>
    </citation>
    <scope>NUCLEOTIDE SEQUENCE</scope>
    <source>
        <strain evidence="4">MELC-2E11</strain>
        <tissue evidence="4">Siphon/mantle</tissue>
    </source>
</reference>
<protein>
    <submittedName>
        <fullName evidence="4">DHB8-like protein</fullName>
    </submittedName>
</protein>
<dbReference type="EMBL" id="CP111028">
    <property type="protein sequence ID" value="WAR30510.1"/>
    <property type="molecule type" value="Genomic_DNA"/>
</dbReference>